<feature type="non-terminal residue" evidence="4">
    <location>
        <position position="1"/>
    </location>
</feature>
<accession>A0A0C2BP62</accession>
<sequence>LLLAGVNGDHLVVSIKDRPLIHAFAVHPRDRYHQKSVVSGVIAAFCITKDGSLLFAAVGTQVYAWLVSVDRPLTACVLDPAESRLFVGSDTGNIAQVNLYALDDRSEILIQVADEKNERVPVFNGHCDEITALSVNGDGCLLASGDSAGKYCIWEITSRQCLKVTLCGVRKHS</sequence>
<proteinExistence type="predicted"/>
<dbReference type="GO" id="GO:0006364">
    <property type="term" value="P:rRNA processing"/>
    <property type="evidence" value="ECO:0007669"/>
    <property type="project" value="TreeGrafter"/>
</dbReference>
<dbReference type="OrthoDB" id="756370at2759"/>
<dbReference type="Proteomes" id="UP000054047">
    <property type="component" value="Unassembled WGS sequence"/>
</dbReference>
<name>A0A0C2BP62_9BILA</name>
<organism evidence="4 5">
    <name type="scientific">Ancylostoma duodenale</name>
    <dbReference type="NCBI Taxonomy" id="51022"/>
    <lineage>
        <taxon>Eukaryota</taxon>
        <taxon>Metazoa</taxon>
        <taxon>Ecdysozoa</taxon>
        <taxon>Nematoda</taxon>
        <taxon>Chromadorea</taxon>
        <taxon>Rhabditida</taxon>
        <taxon>Rhabditina</taxon>
        <taxon>Rhabditomorpha</taxon>
        <taxon>Strongyloidea</taxon>
        <taxon>Ancylostomatidae</taxon>
        <taxon>Ancylostomatinae</taxon>
        <taxon>Ancylostoma</taxon>
    </lineage>
</organism>
<dbReference type="InterPro" id="IPR015943">
    <property type="entry name" value="WD40/YVTN_repeat-like_dom_sf"/>
</dbReference>
<dbReference type="AlphaFoldDB" id="A0A0C2BP62"/>
<dbReference type="EMBL" id="KN771834">
    <property type="protein sequence ID" value="KIH45623.1"/>
    <property type="molecule type" value="Genomic_DNA"/>
</dbReference>
<dbReference type="PANTHER" id="PTHR18763">
    <property type="entry name" value="WD-REPEAT PROTEIN 18"/>
    <property type="match status" value="1"/>
</dbReference>
<evidence type="ECO:0000313" key="4">
    <source>
        <dbReference type="EMBL" id="KIH45623.1"/>
    </source>
</evidence>
<dbReference type="GO" id="GO:0120330">
    <property type="term" value="C:rixosome complex"/>
    <property type="evidence" value="ECO:0007669"/>
    <property type="project" value="TreeGrafter"/>
</dbReference>
<evidence type="ECO:0000256" key="2">
    <source>
        <dbReference type="ARBA" id="ARBA00022737"/>
    </source>
</evidence>
<dbReference type="Gene3D" id="2.130.10.10">
    <property type="entry name" value="YVTN repeat-like/Quinoprotein amine dehydrogenase"/>
    <property type="match status" value="1"/>
</dbReference>
<dbReference type="PROSITE" id="PS50082">
    <property type="entry name" value="WD_REPEATS_2"/>
    <property type="match status" value="1"/>
</dbReference>
<dbReference type="SUPFAM" id="SSF50998">
    <property type="entry name" value="Quinoprotein alcohol dehydrogenase-like"/>
    <property type="match status" value="1"/>
</dbReference>
<dbReference type="SMART" id="SM00320">
    <property type="entry name" value="WD40"/>
    <property type="match status" value="2"/>
</dbReference>
<dbReference type="GO" id="GO:0005656">
    <property type="term" value="C:nuclear pre-replicative complex"/>
    <property type="evidence" value="ECO:0007669"/>
    <property type="project" value="TreeGrafter"/>
</dbReference>
<keyword evidence="2" id="KW-0677">Repeat</keyword>
<dbReference type="Pfam" id="PF00400">
    <property type="entry name" value="WD40"/>
    <property type="match status" value="1"/>
</dbReference>
<protein>
    <submittedName>
        <fullName evidence="4">WD domain, G-beta repeat protein</fullName>
    </submittedName>
</protein>
<evidence type="ECO:0000313" key="5">
    <source>
        <dbReference type="Proteomes" id="UP000054047"/>
    </source>
</evidence>
<dbReference type="InterPro" id="IPR001680">
    <property type="entry name" value="WD40_rpt"/>
</dbReference>
<dbReference type="InterPro" id="IPR045227">
    <property type="entry name" value="WDR18/Ipi3/RID3"/>
</dbReference>
<gene>
    <name evidence="4" type="ORF">ANCDUO_24336</name>
</gene>
<dbReference type="PANTHER" id="PTHR18763:SF0">
    <property type="entry name" value="WD REPEAT-CONTAINING PROTEIN 18"/>
    <property type="match status" value="1"/>
</dbReference>
<feature type="repeat" description="WD" evidence="3">
    <location>
        <begin position="123"/>
        <end position="164"/>
    </location>
</feature>
<keyword evidence="1 3" id="KW-0853">WD repeat</keyword>
<keyword evidence="5" id="KW-1185">Reference proteome</keyword>
<evidence type="ECO:0000256" key="3">
    <source>
        <dbReference type="PROSITE-ProRule" id="PRU00221"/>
    </source>
</evidence>
<dbReference type="InterPro" id="IPR011047">
    <property type="entry name" value="Quinoprotein_ADH-like_sf"/>
</dbReference>
<reference evidence="4 5" key="1">
    <citation type="submission" date="2013-12" db="EMBL/GenBank/DDBJ databases">
        <title>Draft genome of the parsitic nematode Ancylostoma duodenale.</title>
        <authorList>
            <person name="Mitreva M."/>
        </authorList>
    </citation>
    <scope>NUCLEOTIDE SEQUENCE [LARGE SCALE GENOMIC DNA]</scope>
    <source>
        <strain evidence="4 5">Zhejiang</strain>
    </source>
</reference>
<dbReference type="GO" id="GO:0006261">
    <property type="term" value="P:DNA-templated DNA replication"/>
    <property type="evidence" value="ECO:0007669"/>
    <property type="project" value="TreeGrafter"/>
</dbReference>
<evidence type="ECO:0000256" key="1">
    <source>
        <dbReference type="ARBA" id="ARBA00022574"/>
    </source>
</evidence>